<dbReference type="AlphaFoldDB" id="A0A2I1D737"/>
<keyword evidence="7" id="KW-1185">Reference proteome</keyword>
<feature type="domain" description="Enoyl reductase (ER)" evidence="5">
    <location>
        <begin position="11"/>
        <end position="276"/>
    </location>
</feature>
<dbReference type="CDD" id="cd08249">
    <property type="entry name" value="enoyl_reductase_like"/>
    <property type="match status" value="1"/>
</dbReference>
<dbReference type="Gene3D" id="3.40.50.720">
    <property type="entry name" value="NAD(P)-binding Rossmann-like Domain"/>
    <property type="match status" value="1"/>
</dbReference>
<evidence type="ECO:0000313" key="7">
    <source>
        <dbReference type="Proteomes" id="UP000234254"/>
    </source>
</evidence>
<sequence length="339" mass="35852">MSPTQKALIVTPTKTATLTTTQPLPTLRDGYILVKTASVALNPTDWKHVTARAPPGVLVGCDYSGTVEALSPTAASSTDLKKGDRICGFAHGCNAGQPEDGAFAEYIVVPVGTQTRIPDNLSFQEAATLGVGVTTVGQALYQSLGMVLPGSPPAKPEQEAVLIYGASTATGALAVQFAKLSGYRVIATCSPQHFEKVRALGADEVFNSRDESAAERIREITGDKLRLCLDCVSLESTAAYCGKALSSQGGEYSALLPVKVERANVNSRFTMGYTAVGKEFRYGDRVFEASAEDQAFSRRFWALAEGLLAEGKGVLEGLEEMRAGRVSGVKLVYNVGETA</sequence>
<accession>A0A2I1D737</accession>
<dbReference type="InterPro" id="IPR013149">
    <property type="entry name" value="ADH-like_C"/>
</dbReference>
<dbReference type="SMART" id="SM00829">
    <property type="entry name" value="PKS_ER"/>
    <property type="match status" value="1"/>
</dbReference>
<keyword evidence="2" id="KW-0547">Nucleotide-binding</keyword>
<dbReference type="Pfam" id="PF08240">
    <property type="entry name" value="ADH_N"/>
    <property type="match status" value="1"/>
</dbReference>
<dbReference type="GeneID" id="36546875"/>
<evidence type="ECO:0000256" key="1">
    <source>
        <dbReference type="ARBA" id="ARBA00008072"/>
    </source>
</evidence>
<dbReference type="InterPro" id="IPR011032">
    <property type="entry name" value="GroES-like_sf"/>
</dbReference>
<evidence type="ECO:0000313" key="6">
    <source>
        <dbReference type="EMBL" id="PKY05700.1"/>
    </source>
</evidence>
<dbReference type="RefSeq" id="XP_024694294.1">
    <property type="nucleotide sequence ID" value="XM_024839351.1"/>
</dbReference>
<evidence type="ECO:0000256" key="4">
    <source>
        <dbReference type="ARBA" id="ARBA00023002"/>
    </source>
</evidence>
<keyword evidence="3" id="KW-0521">NADP</keyword>
<comment type="caution">
    <text evidence="6">The sequence shown here is derived from an EMBL/GenBank/DDBJ whole genome shotgun (WGS) entry which is preliminary data.</text>
</comment>
<dbReference type="InterPro" id="IPR036291">
    <property type="entry name" value="NAD(P)-bd_dom_sf"/>
</dbReference>
<dbReference type="VEuPathDB" id="FungiDB:P168DRAFT_309938"/>
<dbReference type="Gene3D" id="3.90.180.10">
    <property type="entry name" value="Medium-chain alcohol dehydrogenases, catalytic domain"/>
    <property type="match status" value="1"/>
</dbReference>
<keyword evidence="4" id="KW-0560">Oxidoreductase</keyword>
<dbReference type="EMBL" id="MSFM01000004">
    <property type="protein sequence ID" value="PKY05700.1"/>
    <property type="molecule type" value="Genomic_DNA"/>
</dbReference>
<reference evidence="6" key="1">
    <citation type="submission" date="2016-12" db="EMBL/GenBank/DDBJ databases">
        <title>The genomes of Aspergillus section Nigri reveals drivers in fungal speciation.</title>
        <authorList>
            <consortium name="DOE Joint Genome Institute"/>
            <person name="Vesth T.C."/>
            <person name="Nybo J."/>
            <person name="Theobald S."/>
            <person name="Brandl J."/>
            <person name="Frisvad J.C."/>
            <person name="Nielsen K.F."/>
            <person name="Lyhne E.K."/>
            <person name="Kogle M.E."/>
            <person name="Kuo A."/>
            <person name="Riley R."/>
            <person name="Clum A."/>
            <person name="Nolan M."/>
            <person name="Lipzen A."/>
            <person name="Salamov A."/>
            <person name="Henrissat B."/>
            <person name="Wiebenga A."/>
            <person name="De vries R.P."/>
            <person name="Grigoriev I.V."/>
            <person name="Mortensen U.H."/>
            <person name="Andersen M.R."/>
            <person name="Baker S.E."/>
        </authorList>
    </citation>
    <scope>NUCLEOTIDE SEQUENCE</scope>
    <source>
        <strain evidence="6">IBT 28561</strain>
    </source>
</reference>
<evidence type="ECO:0000259" key="5">
    <source>
        <dbReference type="SMART" id="SM00829"/>
    </source>
</evidence>
<dbReference type="OrthoDB" id="48317at2759"/>
<evidence type="ECO:0000256" key="2">
    <source>
        <dbReference type="ARBA" id="ARBA00022741"/>
    </source>
</evidence>
<dbReference type="SUPFAM" id="SSF51735">
    <property type="entry name" value="NAD(P)-binding Rossmann-fold domains"/>
    <property type="match status" value="1"/>
</dbReference>
<evidence type="ECO:0000256" key="3">
    <source>
        <dbReference type="ARBA" id="ARBA00022857"/>
    </source>
</evidence>
<name>A0A2I1D737_ASPC2</name>
<comment type="similarity">
    <text evidence="1">Belongs to the zinc-containing alcohol dehydrogenase family.</text>
</comment>
<dbReference type="InterPro" id="IPR047122">
    <property type="entry name" value="Trans-enoyl_RdTase-like"/>
</dbReference>
<dbReference type="GO" id="GO:0000166">
    <property type="term" value="F:nucleotide binding"/>
    <property type="evidence" value="ECO:0007669"/>
    <property type="project" value="UniProtKB-KW"/>
</dbReference>
<gene>
    <name evidence="6" type="ORF">P168DRAFT_309938</name>
</gene>
<dbReference type="GO" id="GO:0016651">
    <property type="term" value="F:oxidoreductase activity, acting on NAD(P)H"/>
    <property type="evidence" value="ECO:0007669"/>
    <property type="project" value="InterPro"/>
</dbReference>
<dbReference type="PANTHER" id="PTHR45348:SF2">
    <property type="entry name" value="ZINC-TYPE ALCOHOL DEHYDROGENASE-LIKE PROTEIN C2E1P3.01"/>
    <property type="match status" value="1"/>
</dbReference>
<organism evidence="6 7">
    <name type="scientific">Aspergillus campestris (strain IBT 28561)</name>
    <dbReference type="NCBI Taxonomy" id="1392248"/>
    <lineage>
        <taxon>Eukaryota</taxon>
        <taxon>Fungi</taxon>
        <taxon>Dikarya</taxon>
        <taxon>Ascomycota</taxon>
        <taxon>Pezizomycotina</taxon>
        <taxon>Eurotiomycetes</taxon>
        <taxon>Eurotiomycetidae</taxon>
        <taxon>Eurotiales</taxon>
        <taxon>Aspergillaceae</taxon>
        <taxon>Aspergillus</taxon>
        <taxon>Aspergillus subgen. Circumdati</taxon>
    </lineage>
</organism>
<dbReference type="Proteomes" id="UP000234254">
    <property type="component" value="Unassembled WGS sequence"/>
</dbReference>
<dbReference type="PANTHER" id="PTHR45348">
    <property type="entry name" value="HYPOTHETICAL OXIDOREDUCTASE (EUROFUNG)"/>
    <property type="match status" value="1"/>
</dbReference>
<dbReference type="InterPro" id="IPR013154">
    <property type="entry name" value="ADH-like_N"/>
</dbReference>
<proteinExistence type="inferred from homology"/>
<protein>
    <submittedName>
        <fullName evidence="6">Protein TOXD</fullName>
    </submittedName>
</protein>
<dbReference type="SUPFAM" id="SSF50129">
    <property type="entry name" value="GroES-like"/>
    <property type="match status" value="1"/>
</dbReference>
<dbReference type="InterPro" id="IPR020843">
    <property type="entry name" value="ER"/>
</dbReference>
<dbReference type="Pfam" id="PF00107">
    <property type="entry name" value="ADH_zinc_N"/>
    <property type="match status" value="1"/>
</dbReference>